<organism evidence="5">
    <name type="scientific">Pseudarthrobacter sulfonivorans</name>
    <dbReference type="NCBI Taxonomy" id="121292"/>
    <lineage>
        <taxon>Bacteria</taxon>
        <taxon>Bacillati</taxon>
        <taxon>Actinomycetota</taxon>
        <taxon>Actinomycetes</taxon>
        <taxon>Micrococcales</taxon>
        <taxon>Micrococcaceae</taxon>
        <taxon>Pseudarthrobacter</taxon>
    </lineage>
</organism>
<dbReference type="SUPFAM" id="SSF54211">
    <property type="entry name" value="Ribosomal protein S5 domain 2-like"/>
    <property type="match status" value="1"/>
</dbReference>
<dbReference type="Pfam" id="PF05362">
    <property type="entry name" value="Lon_C"/>
    <property type="match status" value="1"/>
</dbReference>
<evidence type="ECO:0000256" key="3">
    <source>
        <dbReference type="SAM" id="Phobius"/>
    </source>
</evidence>
<dbReference type="GO" id="GO:0004176">
    <property type="term" value="F:ATP-dependent peptidase activity"/>
    <property type="evidence" value="ECO:0007669"/>
    <property type="project" value="UniProtKB-UniRule"/>
</dbReference>
<sequence>MTTTRGDHPHEDHAPELDAGTTASAAAPGKGVAGPPPTGQNAPRSSPPGDRRVSVMMLSGVLALGLGIAAVTVPVPYVVESPGPTFNTLGQSQGSPVISVTGHETYPAKGNLDLTTVYVDGGPNGPVSVLGAFTAWLDGSKSVHPVEMLYPSGTTKEEADEQSSVAMTSSQENAVASALKELNIPFGQQLQAAGLPDGSPSAGKVENGDIFESINGKPITSLAVVQEELAAGQGAPATLVVQRAGESVTQTITPMNNGAGRYILGVMLKYLFTFPFDVKISLDKVVGPSAGLMFSLGIIDTVTPGDLTGGKHVAGTGTITPDGAVGPIGGIRQKMLGARAGGATVFLAPAENCDEVVGHVPEGLQVLKVENIAEARHAVELAGSGQDTGALPVCASN</sequence>
<proteinExistence type="inferred from homology"/>
<keyword evidence="1" id="KW-0645">Protease</keyword>
<dbReference type="PROSITE" id="PS51786">
    <property type="entry name" value="LON_PROTEOLYTIC"/>
    <property type="match status" value="1"/>
</dbReference>
<feature type="active site" evidence="1">
    <location>
        <position position="289"/>
    </location>
</feature>
<keyword evidence="3" id="KW-1133">Transmembrane helix</keyword>
<feature type="region of interest" description="Disordered" evidence="2">
    <location>
        <begin position="1"/>
        <end position="52"/>
    </location>
</feature>
<dbReference type="InterPro" id="IPR014721">
    <property type="entry name" value="Ribsml_uS5_D2-typ_fold_subgr"/>
</dbReference>
<name>A0A0U3PEP4_9MICC</name>
<feature type="compositionally biased region" description="Basic and acidic residues" evidence="2">
    <location>
        <begin position="1"/>
        <end position="16"/>
    </location>
</feature>
<dbReference type="GO" id="GO:0004252">
    <property type="term" value="F:serine-type endopeptidase activity"/>
    <property type="evidence" value="ECO:0007669"/>
    <property type="project" value="UniProtKB-UniRule"/>
</dbReference>
<dbReference type="InterPro" id="IPR027065">
    <property type="entry name" value="Lon_Prtase"/>
</dbReference>
<keyword evidence="3" id="KW-0472">Membrane</keyword>
<dbReference type="GO" id="GO:0005524">
    <property type="term" value="F:ATP binding"/>
    <property type="evidence" value="ECO:0007669"/>
    <property type="project" value="InterPro"/>
</dbReference>
<comment type="catalytic activity">
    <reaction evidence="1">
        <text>Hydrolysis of proteins in presence of ATP.</text>
        <dbReference type="EC" id="3.4.21.53"/>
    </reaction>
</comment>
<dbReference type="Pfam" id="PF17820">
    <property type="entry name" value="PDZ_6"/>
    <property type="match status" value="1"/>
</dbReference>
<dbReference type="AlphaFoldDB" id="A0A0U3PEP4"/>
<evidence type="ECO:0000256" key="2">
    <source>
        <dbReference type="SAM" id="MobiDB-lite"/>
    </source>
</evidence>
<dbReference type="SUPFAM" id="SSF50156">
    <property type="entry name" value="PDZ domain-like"/>
    <property type="match status" value="1"/>
</dbReference>
<protein>
    <recommendedName>
        <fullName evidence="1">endopeptidase La</fullName>
        <ecNumber evidence="1">3.4.21.53</ecNumber>
    </recommendedName>
</protein>
<evidence type="ECO:0000313" key="5">
    <source>
        <dbReference type="EMBL" id="ALV42819.1"/>
    </source>
</evidence>
<comment type="similarity">
    <text evidence="1">Belongs to the peptidase S16 family.</text>
</comment>
<dbReference type="Proteomes" id="UP000065151">
    <property type="component" value="Chromosome"/>
</dbReference>
<gene>
    <name evidence="5" type="ORF">AU252_18025</name>
</gene>
<dbReference type="EMBL" id="CP013747">
    <property type="protein sequence ID" value="ALV42819.1"/>
    <property type="molecule type" value="Genomic_DNA"/>
</dbReference>
<dbReference type="GO" id="GO:0030163">
    <property type="term" value="P:protein catabolic process"/>
    <property type="evidence" value="ECO:0007669"/>
    <property type="project" value="InterPro"/>
</dbReference>
<dbReference type="STRING" id="121292.AU252_18025"/>
<dbReference type="InterPro" id="IPR020568">
    <property type="entry name" value="Ribosomal_Su5_D2-typ_SF"/>
</dbReference>
<accession>A0A0U3PEP4</accession>
<dbReference type="InterPro" id="IPR041489">
    <property type="entry name" value="PDZ_6"/>
</dbReference>
<reference evidence="5 6" key="1">
    <citation type="submission" date="2015-12" db="EMBL/GenBank/DDBJ databases">
        <authorList>
            <person name="Shamseldin A."/>
            <person name="Moawad H."/>
            <person name="Abd El-Rahim W.M."/>
            <person name="Sadowsky M.J."/>
        </authorList>
    </citation>
    <scope>NUCLEOTIDE SEQUENCE [LARGE SCALE GENOMIC DNA]</scope>
    <source>
        <strain evidence="5 6">Ar51</strain>
    </source>
</reference>
<dbReference type="InterPro" id="IPR008269">
    <property type="entry name" value="Lon_proteolytic"/>
</dbReference>
<dbReference type="KEGG" id="psul:AU252_18025"/>
<dbReference type="EC" id="3.4.21.53" evidence="1"/>
<dbReference type="PANTHER" id="PTHR10046">
    <property type="entry name" value="ATP DEPENDENT LON PROTEASE FAMILY MEMBER"/>
    <property type="match status" value="1"/>
</dbReference>
<dbReference type="RefSeq" id="WP_058931897.1">
    <property type="nucleotide sequence ID" value="NZ_CP013747.1"/>
</dbReference>
<dbReference type="GO" id="GO:0006508">
    <property type="term" value="P:proteolysis"/>
    <property type="evidence" value="ECO:0007669"/>
    <property type="project" value="UniProtKB-KW"/>
</dbReference>
<evidence type="ECO:0000259" key="4">
    <source>
        <dbReference type="PROSITE" id="PS51786"/>
    </source>
</evidence>
<keyword evidence="1" id="KW-0720">Serine protease</keyword>
<dbReference type="Gene3D" id="3.30.230.10">
    <property type="match status" value="1"/>
</dbReference>
<evidence type="ECO:0000256" key="1">
    <source>
        <dbReference type="PROSITE-ProRule" id="PRU01122"/>
    </source>
</evidence>
<keyword evidence="1" id="KW-0378">Hydrolase</keyword>
<keyword evidence="3" id="KW-0812">Transmembrane</keyword>
<evidence type="ECO:0000313" key="6">
    <source>
        <dbReference type="Proteomes" id="UP000065151"/>
    </source>
</evidence>
<dbReference type="InterPro" id="IPR036034">
    <property type="entry name" value="PDZ_sf"/>
</dbReference>
<feature type="active site" evidence="1">
    <location>
        <position position="334"/>
    </location>
</feature>
<feature type="domain" description="Lon proteolytic" evidence="4">
    <location>
        <begin position="287"/>
        <end position="382"/>
    </location>
</feature>
<feature type="transmembrane region" description="Helical" evidence="3">
    <location>
        <begin position="53"/>
        <end position="79"/>
    </location>
</feature>